<feature type="transmembrane region" description="Helical" evidence="6">
    <location>
        <begin position="123"/>
        <end position="139"/>
    </location>
</feature>
<reference evidence="8 9" key="1">
    <citation type="submission" date="2018-08" db="EMBL/GenBank/DDBJ databases">
        <title>Genomic Encyclopedia of Type Strains, Phase IV (KMG-IV): sequencing the most valuable type-strain genomes for metagenomic binning, comparative biology and taxonomic classification.</title>
        <authorList>
            <person name="Goeker M."/>
        </authorList>
    </citation>
    <scope>NUCLEOTIDE SEQUENCE [LARGE SCALE GENOMIC DNA]</scope>
    <source>
        <strain evidence="8 9">DSM 26022</strain>
    </source>
</reference>
<evidence type="ECO:0000259" key="7">
    <source>
        <dbReference type="Pfam" id="PF00892"/>
    </source>
</evidence>
<evidence type="ECO:0000256" key="1">
    <source>
        <dbReference type="ARBA" id="ARBA00004651"/>
    </source>
</evidence>
<dbReference type="Pfam" id="PF00892">
    <property type="entry name" value="EamA"/>
    <property type="match status" value="2"/>
</dbReference>
<organism evidence="8 9">
    <name type="scientific">Paraperlucidibaca baekdonensis</name>
    <dbReference type="NCBI Taxonomy" id="748120"/>
    <lineage>
        <taxon>Bacteria</taxon>
        <taxon>Pseudomonadati</taxon>
        <taxon>Pseudomonadota</taxon>
        <taxon>Gammaproteobacteria</taxon>
        <taxon>Moraxellales</taxon>
        <taxon>Moraxellaceae</taxon>
        <taxon>Paraperlucidibaca</taxon>
    </lineage>
</organism>
<name>A0A3E0H8I0_9GAMM</name>
<gene>
    <name evidence="8" type="ORF">DFR26_0228</name>
</gene>
<evidence type="ECO:0000256" key="3">
    <source>
        <dbReference type="ARBA" id="ARBA00022692"/>
    </source>
</evidence>
<dbReference type="PANTHER" id="PTHR42920:SF5">
    <property type="entry name" value="EAMA DOMAIN-CONTAINING PROTEIN"/>
    <property type="match status" value="1"/>
</dbReference>
<keyword evidence="5 6" id="KW-0472">Membrane</keyword>
<evidence type="ECO:0000256" key="4">
    <source>
        <dbReference type="ARBA" id="ARBA00022989"/>
    </source>
</evidence>
<feature type="transmembrane region" description="Helical" evidence="6">
    <location>
        <begin position="37"/>
        <end position="57"/>
    </location>
</feature>
<evidence type="ECO:0000256" key="6">
    <source>
        <dbReference type="SAM" id="Phobius"/>
    </source>
</evidence>
<keyword evidence="4 6" id="KW-1133">Transmembrane helix</keyword>
<feature type="transmembrane region" description="Helical" evidence="6">
    <location>
        <begin position="221"/>
        <end position="242"/>
    </location>
</feature>
<dbReference type="InterPro" id="IPR051258">
    <property type="entry name" value="Diverse_Substrate_Transporter"/>
</dbReference>
<feature type="transmembrane region" description="Helical" evidence="6">
    <location>
        <begin position="99"/>
        <end position="116"/>
    </location>
</feature>
<keyword evidence="3 6" id="KW-0812">Transmembrane</keyword>
<sequence length="316" mass="33930">MAIAAQLKADVLLVVVTLLAAVSWMFSKEAIALMPPLLFMACRFLIAGLLLAALGWRELQRLHRAQWRRGARVGLVFAAGMSCWIMGLESGVHVGEGAFLTSLGVVLVPVMAWLIFDEATPRSTWVALPIASTGLALLFLQHELSVAQGQLWFIVAAVIFALFFILNTRASNTVASTETSKAKEKVPPLALTAIVLTTVGVVTTGLSALTEPWLPTWESRSGAMIGWVLASAVIGSSMRFLVQTYAQSLSNHSHGVVIMVIEPVWTALLAAAWLGETMSGWQLVGCSLILMALLISRAGPVGHRLWRAVIRPGTPA</sequence>
<evidence type="ECO:0000313" key="8">
    <source>
        <dbReference type="EMBL" id="REH40031.1"/>
    </source>
</evidence>
<dbReference type="SUPFAM" id="SSF103481">
    <property type="entry name" value="Multidrug resistance efflux transporter EmrE"/>
    <property type="match status" value="2"/>
</dbReference>
<accession>A0A3E0H8I0</accession>
<feature type="transmembrane region" description="Helical" evidence="6">
    <location>
        <begin position="151"/>
        <end position="168"/>
    </location>
</feature>
<protein>
    <submittedName>
        <fullName evidence="8">Threonine/homoserine efflux transporter RhtA</fullName>
    </submittedName>
</protein>
<dbReference type="Proteomes" id="UP000256774">
    <property type="component" value="Unassembled WGS sequence"/>
</dbReference>
<dbReference type="PANTHER" id="PTHR42920">
    <property type="entry name" value="OS03G0707200 PROTEIN-RELATED"/>
    <property type="match status" value="1"/>
</dbReference>
<proteinExistence type="predicted"/>
<feature type="transmembrane region" description="Helical" evidence="6">
    <location>
        <begin position="254"/>
        <end position="274"/>
    </location>
</feature>
<evidence type="ECO:0000313" key="9">
    <source>
        <dbReference type="Proteomes" id="UP000256774"/>
    </source>
</evidence>
<feature type="transmembrane region" description="Helical" evidence="6">
    <location>
        <begin position="69"/>
        <end position="87"/>
    </location>
</feature>
<feature type="domain" description="EamA" evidence="7">
    <location>
        <begin position="8"/>
        <end position="139"/>
    </location>
</feature>
<feature type="domain" description="EamA" evidence="7">
    <location>
        <begin position="149"/>
        <end position="295"/>
    </location>
</feature>
<dbReference type="GO" id="GO:0005886">
    <property type="term" value="C:plasma membrane"/>
    <property type="evidence" value="ECO:0007669"/>
    <property type="project" value="UniProtKB-SubCell"/>
</dbReference>
<comment type="caution">
    <text evidence="8">The sequence shown here is derived from an EMBL/GenBank/DDBJ whole genome shotgun (WGS) entry which is preliminary data.</text>
</comment>
<evidence type="ECO:0000256" key="2">
    <source>
        <dbReference type="ARBA" id="ARBA00022475"/>
    </source>
</evidence>
<keyword evidence="2" id="KW-1003">Cell membrane</keyword>
<keyword evidence="9" id="KW-1185">Reference proteome</keyword>
<dbReference type="AlphaFoldDB" id="A0A3E0H8I0"/>
<evidence type="ECO:0000256" key="5">
    <source>
        <dbReference type="ARBA" id="ARBA00023136"/>
    </source>
</evidence>
<dbReference type="RefSeq" id="WP_181898945.1">
    <property type="nucleotide sequence ID" value="NZ_QUNR01000001.1"/>
</dbReference>
<dbReference type="EMBL" id="QUNR01000001">
    <property type="protein sequence ID" value="REH40031.1"/>
    <property type="molecule type" value="Genomic_DNA"/>
</dbReference>
<feature type="transmembrane region" description="Helical" evidence="6">
    <location>
        <begin position="280"/>
        <end position="298"/>
    </location>
</feature>
<dbReference type="InterPro" id="IPR037185">
    <property type="entry name" value="EmrE-like"/>
</dbReference>
<feature type="transmembrane region" description="Helical" evidence="6">
    <location>
        <begin position="189"/>
        <end position="209"/>
    </location>
</feature>
<dbReference type="InterPro" id="IPR000620">
    <property type="entry name" value="EamA_dom"/>
</dbReference>
<comment type="subcellular location">
    <subcellularLocation>
        <location evidence="1">Cell membrane</location>
        <topology evidence="1">Multi-pass membrane protein</topology>
    </subcellularLocation>
</comment>